<dbReference type="Proteomes" id="UP000425960">
    <property type="component" value="Chromosome"/>
</dbReference>
<dbReference type="GO" id="GO:0005886">
    <property type="term" value="C:plasma membrane"/>
    <property type="evidence" value="ECO:0007669"/>
    <property type="project" value="UniProtKB-SubCell"/>
</dbReference>
<organism evidence="11 12">
    <name type="scientific">Desulfosarcina ovata subsp. sediminis</name>
    <dbReference type="NCBI Taxonomy" id="885957"/>
    <lineage>
        <taxon>Bacteria</taxon>
        <taxon>Pseudomonadati</taxon>
        <taxon>Thermodesulfobacteriota</taxon>
        <taxon>Desulfobacteria</taxon>
        <taxon>Desulfobacterales</taxon>
        <taxon>Desulfosarcinaceae</taxon>
        <taxon>Desulfosarcina</taxon>
    </lineage>
</organism>
<keyword evidence="7" id="KW-0175">Coiled coil</keyword>
<accession>A0A5K7ZYV9</accession>
<feature type="coiled-coil region" evidence="7">
    <location>
        <begin position="19"/>
        <end position="92"/>
    </location>
</feature>
<feature type="transmembrane region" description="Helical" evidence="8">
    <location>
        <begin position="408"/>
        <end position="429"/>
    </location>
</feature>
<evidence type="ECO:0000256" key="4">
    <source>
        <dbReference type="ARBA" id="ARBA00022989"/>
    </source>
</evidence>
<keyword evidence="6" id="KW-0813">Transport</keyword>
<sequence>MKSLLIALTLVWVAATANAADLRVASQKARADYESAQAEARESQQRILEYKATLTSVVADLAGRVDQLTTDIADLQRRLDELQAAETAQTQKQTEARMDMREYTGVIREAARELETTLSQSHFTAFETERMNRLKPVLAEHRFPGMDDITTISDLFFQEMVLSGEVDLRPGTVVDAGGTQTTADILTIGPFCAAYRTEAQTGFLRYGEENQHFFALSKAPPLAMRRNLSRYMAGDADAVHFDFSRGAALRQLTHRATLVDNIKQGGPIVWPILGIGLVALVIALERTLFLNRVHANTDRLMGRVNELAGRGDWSGCEKVLRHGKGKPVNNVLQAGLGAVNESRETLESVLQEAILKELPRLEHLLPALNIMGAVAPLLGLLGTVTGMIETFQAITLYGAGDPRMMSGGISEALVTTMLGLAVAIPIMLVHTFLRRRLEHIVGDMEEKAVALSNIICRECTLVPLKPVLPAPPGTVQQRARA</sequence>
<evidence type="ECO:0000256" key="1">
    <source>
        <dbReference type="ARBA" id="ARBA00004651"/>
    </source>
</evidence>
<name>A0A5K7ZYV9_9BACT</name>
<feature type="transmembrane region" description="Helical" evidence="8">
    <location>
        <begin position="364"/>
        <end position="388"/>
    </location>
</feature>
<feature type="signal peptide" evidence="9">
    <location>
        <begin position="1"/>
        <end position="19"/>
    </location>
</feature>
<keyword evidence="3 8" id="KW-0812">Transmembrane</keyword>
<proteinExistence type="inferred from homology"/>
<dbReference type="PANTHER" id="PTHR30625:SF11">
    <property type="entry name" value="MOTA_TOLQ_EXBB PROTON CHANNEL DOMAIN-CONTAINING PROTEIN"/>
    <property type="match status" value="1"/>
</dbReference>
<dbReference type="KEGG" id="dov:DSCO28_60310"/>
<reference evidence="11 12" key="1">
    <citation type="submission" date="2019-11" db="EMBL/GenBank/DDBJ databases">
        <title>Comparative genomics of hydrocarbon-degrading Desulfosarcina strains.</title>
        <authorList>
            <person name="Watanabe M."/>
            <person name="Kojima H."/>
            <person name="Fukui M."/>
        </authorList>
    </citation>
    <scope>NUCLEOTIDE SEQUENCE [LARGE SCALE GENOMIC DNA]</scope>
    <source>
        <strain evidence="11 12">28bB2T</strain>
    </source>
</reference>
<evidence type="ECO:0000256" key="5">
    <source>
        <dbReference type="ARBA" id="ARBA00023136"/>
    </source>
</evidence>
<keyword evidence="9" id="KW-0732">Signal</keyword>
<gene>
    <name evidence="11" type="ORF">DSCO28_60310</name>
</gene>
<dbReference type="GO" id="GO:0017038">
    <property type="term" value="P:protein import"/>
    <property type="evidence" value="ECO:0007669"/>
    <property type="project" value="TreeGrafter"/>
</dbReference>
<dbReference type="EMBL" id="AP021876">
    <property type="protein sequence ID" value="BBO85465.1"/>
    <property type="molecule type" value="Genomic_DNA"/>
</dbReference>
<dbReference type="InterPro" id="IPR050790">
    <property type="entry name" value="ExbB/TolQ_transport"/>
</dbReference>
<dbReference type="InterPro" id="IPR002898">
    <property type="entry name" value="MotA_ExbB_proton_chnl"/>
</dbReference>
<evidence type="ECO:0000313" key="11">
    <source>
        <dbReference type="EMBL" id="BBO85465.1"/>
    </source>
</evidence>
<evidence type="ECO:0000259" key="10">
    <source>
        <dbReference type="Pfam" id="PF01618"/>
    </source>
</evidence>
<evidence type="ECO:0000256" key="3">
    <source>
        <dbReference type="ARBA" id="ARBA00022692"/>
    </source>
</evidence>
<evidence type="ECO:0000256" key="2">
    <source>
        <dbReference type="ARBA" id="ARBA00022475"/>
    </source>
</evidence>
<dbReference type="InterPro" id="IPR017270">
    <property type="entry name" value="MotA/TolQ/ExbB-rel"/>
</dbReference>
<evidence type="ECO:0000256" key="9">
    <source>
        <dbReference type="SAM" id="SignalP"/>
    </source>
</evidence>
<feature type="domain" description="MotA/TolQ/ExbB proton channel" evidence="10">
    <location>
        <begin position="327"/>
        <end position="445"/>
    </location>
</feature>
<feature type="transmembrane region" description="Helical" evidence="8">
    <location>
        <begin position="268"/>
        <end position="289"/>
    </location>
</feature>
<keyword evidence="6" id="KW-0653">Protein transport</keyword>
<evidence type="ECO:0000256" key="7">
    <source>
        <dbReference type="SAM" id="Coils"/>
    </source>
</evidence>
<dbReference type="InterPro" id="IPR016866">
    <property type="entry name" value="UCP028069"/>
</dbReference>
<dbReference type="PIRSF" id="PIRSF037714">
    <property type="entry name" value="TolR"/>
    <property type="match status" value="1"/>
</dbReference>
<feature type="chain" id="PRO_5024426879" evidence="9">
    <location>
        <begin position="20"/>
        <end position="481"/>
    </location>
</feature>
<keyword evidence="5 8" id="KW-0472">Membrane</keyword>
<keyword evidence="2" id="KW-1003">Cell membrane</keyword>
<dbReference type="Pfam" id="PF01618">
    <property type="entry name" value="MotA_ExbB"/>
    <property type="match status" value="1"/>
</dbReference>
<evidence type="ECO:0000256" key="6">
    <source>
        <dbReference type="RuleBase" id="RU004057"/>
    </source>
</evidence>
<dbReference type="Pfam" id="PF11932">
    <property type="entry name" value="DUF3450"/>
    <property type="match status" value="1"/>
</dbReference>
<dbReference type="PANTHER" id="PTHR30625">
    <property type="entry name" value="PROTEIN TOLQ"/>
    <property type="match status" value="1"/>
</dbReference>
<dbReference type="AlphaFoldDB" id="A0A5K7ZYV9"/>
<comment type="subcellular location">
    <subcellularLocation>
        <location evidence="1">Cell membrane</location>
        <topology evidence="1">Multi-pass membrane protein</topology>
    </subcellularLocation>
    <subcellularLocation>
        <location evidence="6">Membrane</location>
        <topology evidence="6">Multi-pass membrane protein</topology>
    </subcellularLocation>
</comment>
<keyword evidence="4 8" id="KW-1133">Transmembrane helix</keyword>
<evidence type="ECO:0000256" key="8">
    <source>
        <dbReference type="SAM" id="Phobius"/>
    </source>
</evidence>
<protein>
    <submittedName>
        <fullName evidence="11">Biopolymer transporter ExbB</fullName>
    </submittedName>
</protein>
<evidence type="ECO:0000313" key="12">
    <source>
        <dbReference type="Proteomes" id="UP000425960"/>
    </source>
</evidence>
<comment type="similarity">
    <text evidence="6">Belongs to the exbB/tolQ family.</text>
</comment>
<dbReference type="RefSeq" id="WP_155325075.1">
    <property type="nucleotide sequence ID" value="NZ_AP021876.1"/>
</dbReference>